<proteinExistence type="predicted"/>
<dbReference type="AlphaFoldDB" id="N1JAY2"/>
<dbReference type="HOGENOM" id="CLU_2196496_0_0_1"/>
<organism evidence="1 2">
    <name type="scientific">Blumeria graminis f. sp. hordei (strain DH14)</name>
    <name type="common">Barley powdery mildew</name>
    <name type="synonym">Oidium monilioides f. sp. hordei</name>
    <dbReference type="NCBI Taxonomy" id="546991"/>
    <lineage>
        <taxon>Eukaryota</taxon>
        <taxon>Fungi</taxon>
        <taxon>Dikarya</taxon>
        <taxon>Ascomycota</taxon>
        <taxon>Pezizomycotina</taxon>
        <taxon>Leotiomycetes</taxon>
        <taxon>Erysiphales</taxon>
        <taxon>Erysiphaceae</taxon>
        <taxon>Blumeria</taxon>
        <taxon>Blumeria hordei</taxon>
    </lineage>
</organism>
<dbReference type="Proteomes" id="UP000015441">
    <property type="component" value="Unassembled WGS sequence"/>
</dbReference>
<keyword evidence="2" id="KW-1185">Reference proteome</keyword>
<evidence type="ECO:0000313" key="1">
    <source>
        <dbReference type="EMBL" id="CCU76699.1"/>
    </source>
</evidence>
<name>N1JAY2_BLUG1</name>
<reference evidence="1 2" key="1">
    <citation type="journal article" date="2010" name="Science">
        <title>Genome expansion and gene loss in powdery mildew fungi reveal tradeoffs in extreme parasitism.</title>
        <authorList>
            <person name="Spanu P.D."/>
            <person name="Abbott J.C."/>
            <person name="Amselem J."/>
            <person name="Burgis T.A."/>
            <person name="Soanes D.M."/>
            <person name="Stueber K."/>
            <person name="Ver Loren van Themaat E."/>
            <person name="Brown J.K.M."/>
            <person name="Butcher S.A."/>
            <person name="Gurr S.J."/>
            <person name="Lebrun M.-H."/>
            <person name="Ridout C.J."/>
            <person name="Schulze-Lefert P."/>
            <person name="Talbot N.J."/>
            <person name="Ahmadinejad N."/>
            <person name="Ametz C."/>
            <person name="Barton G.R."/>
            <person name="Benjdia M."/>
            <person name="Bidzinski P."/>
            <person name="Bindschedler L.V."/>
            <person name="Both M."/>
            <person name="Brewer M.T."/>
            <person name="Cadle-Davidson L."/>
            <person name="Cadle-Davidson M.M."/>
            <person name="Collemare J."/>
            <person name="Cramer R."/>
            <person name="Frenkel O."/>
            <person name="Godfrey D."/>
            <person name="Harriman J."/>
            <person name="Hoede C."/>
            <person name="King B.C."/>
            <person name="Klages S."/>
            <person name="Kleemann J."/>
            <person name="Knoll D."/>
            <person name="Koti P.S."/>
            <person name="Kreplak J."/>
            <person name="Lopez-Ruiz F.J."/>
            <person name="Lu X."/>
            <person name="Maekawa T."/>
            <person name="Mahanil S."/>
            <person name="Micali C."/>
            <person name="Milgroom M.G."/>
            <person name="Montana G."/>
            <person name="Noir S."/>
            <person name="O'Connell R.J."/>
            <person name="Oberhaensli S."/>
            <person name="Parlange F."/>
            <person name="Pedersen C."/>
            <person name="Quesneville H."/>
            <person name="Reinhardt R."/>
            <person name="Rott M."/>
            <person name="Sacristan S."/>
            <person name="Schmidt S.M."/>
            <person name="Schoen M."/>
            <person name="Skamnioti P."/>
            <person name="Sommer H."/>
            <person name="Stephens A."/>
            <person name="Takahara H."/>
            <person name="Thordal-Christensen H."/>
            <person name="Vigouroux M."/>
            <person name="Wessling R."/>
            <person name="Wicker T."/>
            <person name="Panstruga R."/>
        </authorList>
    </citation>
    <scope>NUCLEOTIDE SEQUENCE [LARGE SCALE GENOMIC DNA]</scope>
    <source>
        <strain evidence="1">DH14</strain>
    </source>
</reference>
<sequence length="108" mass="12209">MRKNFGLFIAASGLYQNAVSAYPQQAGGNFQLISGYMCDRTIIPIEDLREEADRAYAKYLRRAFVDNHPALFEDFYLFSDEAQTLLSWPILQSLSTIKSGTLQFSTLA</sequence>
<dbReference type="EMBL" id="CAUH01002916">
    <property type="protein sequence ID" value="CCU76699.1"/>
    <property type="molecule type" value="Genomic_DNA"/>
</dbReference>
<comment type="caution">
    <text evidence="1">The sequence shown here is derived from an EMBL/GenBank/DDBJ whole genome shotgun (WGS) entry which is preliminary data.</text>
</comment>
<evidence type="ECO:0000313" key="2">
    <source>
        <dbReference type="Proteomes" id="UP000015441"/>
    </source>
</evidence>
<protein>
    <submittedName>
        <fullName evidence="1">Blumeria specific protein</fullName>
    </submittedName>
</protein>
<gene>
    <name evidence="1" type="ORF">BGHDH14_bghG002916000001001</name>
</gene>
<accession>N1JAY2</accession>
<dbReference type="InParanoid" id="N1JAY2"/>